<keyword evidence="5" id="KW-0464">Manganese</keyword>
<feature type="binding site" evidence="5">
    <location>
        <position position="180"/>
    </location>
    <ligand>
        <name>Mg(2+)</name>
        <dbReference type="ChEBI" id="CHEBI:18420"/>
        <label>1</label>
    </ligand>
</feature>
<proteinExistence type="predicted"/>
<feature type="site" description="Important for catalytic activity" evidence="6">
    <location>
        <position position="384"/>
    </location>
</feature>
<keyword evidence="3 5" id="KW-0460">Magnesium</keyword>
<evidence type="ECO:0000256" key="3">
    <source>
        <dbReference type="ARBA" id="ARBA00022842"/>
    </source>
</evidence>
<name>A0A397JPG1_9GLOM</name>
<evidence type="ECO:0000256" key="8">
    <source>
        <dbReference type="SAM" id="MobiDB-lite"/>
    </source>
</evidence>
<accession>A0A397JPG1</accession>
<evidence type="ECO:0000313" key="10">
    <source>
        <dbReference type="Proteomes" id="UP000266861"/>
    </source>
</evidence>
<comment type="cofactor">
    <cofactor evidence="5">
        <name>Mg(2+)</name>
        <dbReference type="ChEBI" id="CHEBI:18420"/>
    </cofactor>
    <cofactor evidence="5">
        <name>Mn(2+)</name>
        <dbReference type="ChEBI" id="CHEBI:29035"/>
    </cofactor>
    <text evidence="5">Probably binds two magnesium or manganese ions per subunit.</text>
</comment>
<feature type="active site" evidence="4">
    <location>
        <position position="271"/>
    </location>
</feature>
<dbReference type="GO" id="GO:0046872">
    <property type="term" value="F:metal ion binding"/>
    <property type="evidence" value="ECO:0007669"/>
    <property type="project" value="UniProtKB-KW"/>
</dbReference>
<feature type="site" description="Interaction with DNA substrate" evidence="6">
    <location>
        <position position="412"/>
    </location>
</feature>
<feature type="compositionally biased region" description="Basic residues" evidence="8">
    <location>
        <begin position="100"/>
        <end position="109"/>
    </location>
</feature>
<dbReference type="GO" id="GO:0006284">
    <property type="term" value="P:base-excision repair"/>
    <property type="evidence" value="ECO:0007669"/>
    <property type="project" value="TreeGrafter"/>
</dbReference>
<feature type="region of interest" description="Disordered" evidence="8">
    <location>
        <begin position="76"/>
        <end position="109"/>
    </location>
</feature>
<feature type="coiled-coil region" evidence="7">
    <location>
        <begin position="522"/>
        <end position="557"/>
    </location>
</feature>
<reference evidence="9 10" key="1">
    <citation type="submission" date="2018-08" db="EMBL/GenBank/DDBJ databases">
        <title>Genome and evolution of the arbuscular mycorrhizal fungus Diversispora epigaea (formerly Glomus versiforme) and its bacterial endosymbionts.</title>
        <authorList>
            <person name="Sun X."/>
            <person name="Fei Z."/>
            <person name="Harrison M."/>
        </authorList>
    </citation>
    <scope>NUCLEOTIDE SEQUENCE [LARGE SCALE GENOMIC DNA]</scope>
    <source>
        <strain evidence="9 10">IT104</strain>
    </source>
</reference>
<feature type="binding site" evidence="5">
    <location>
        <position position="309"/>
    </location>
    <ligand>
        <name>Mg(2+)</name>
        <dbReference type="ChEBI" id="CHEBI:18420"/>
        <label>2</label>
    </ligand>
</feature>
<gene>
    <name evidence="9" type="ORF">Glove_52g134</name>
</gene>
<feature type="binding site" evidence="5">
    <location>
        <position position="412"/>
    </location>
    <ligand>
        <name>Mg(2+)</name>
        <dbReference type="ChEBI" id="CHEBI:18420"/>
        <label>1</label>
    </ligand>
</feature>
<dbReference type="EMBL" id="PQFF01000049">
    <property type="protein sequence ID" value="RHZ86360.1"/>
    <property type="molecule type" value="Genomic_DNA"/>
</dbReference>
<feature type="binding site" evidence="5">
    <location>
        <position position="411"/>
    </location>
    <ligand>
        <name>Mg(2+)</name>
        <dbReference type="ChEBI" id="CHEBI:18420"/>
        <label>1</label>
    </ligand>
</feature>
<comment type="caution">
    <text evidence="9">The sequence shown here is derived from an EMBL/GenBank/DDBJ whole genome shotgun (WGS) entry which is preliminary data.</text>
</comment>
<dbReference type="GO" id="GO:0008081">
    <property type="term" value="F:phosphoric diester hydrolase activity"/>
    <property type="evidence" value="ECO:0007669"/>
    <property type="project" value="TreeGrafter"/>
</dbReference>
<keyword evidence="10" id="KW-1185">Reference proteome</keyword>
<dbReference type="PANTHER" id="PTHR22748">
    <property type="entry name" value="AP ENDONUCLEASE"/>
    <property type="match status" value="1"/>
</dbReference>
<dbReference type="GO" id="GO:0003906">
    <property type="term" value="F:DNA-(apurinic or apyrimidinic site) endonuclease activity"/>
    <property type="evidence" value="ECO:0007669"/>
    <property type="project" value="TreeGrafter"/>
</dbReference>
<feature type="compositionally biased region" description="Low complexity" evidence="8">
    <location>
        <begin position="76"/>
        <end position="99"/>
    </location>
</feature>
<dbReference type="GO" id="GO:0005634">
    <property type="term" value="C:nucleus"/>
    <property type="evidence" value="ECO:0007669"/>
    <property type="project" value="TreeGrafter"/>
</dbReference>
<dbReference type="Proteomes" id="UP000266861">
    <property type="component" value="Unassembled WGS sequence"/>
</dbReference>
<evidence type="ECO:0000256" key="1">
    <source>
        <dbReference type="ARBA" id="ARBA00022723"/>
    </source>
</evidence>
<evidence type="ECO:0000256" key="5">
    <source>
        <dbReference type="PIRSR" id="PIRSR604808-2"/>
    </source>
</evidence>
<protein>
    <recommendedName>
        <fullName evidence="11">Endonuclease/exonuclease/phosphatase domain-containing protein</fullName>
    </recommendedName>
</protein>
<evidence type="ECO:0000313" key="9">
    <source>
        <dbReference type="EMBL" id="RHZ86360.1"/>
    </source>
</evidence>
<feature type="site" description="Transition state stabilizer" evidence="6">
    <location>
        <position position="311"/>
    </location>
</feature>
<evidence type="ECO:0000256" key="4">
    <source>
        <dbReference type="PIRSR" id="PIRSR604808-1"/>
    </source>
</evidence>
<keyword evidence="2" id="KW-0378">Hydrolase</keyword>
<evidence type="ECO:0008006" key="11">
    <source>
        <dbReference type="Google" id="ProtNLM"/>
    </source>
</evidence>
<dbReference type="InterPro" id="IPR004808">
    <property type="entry name" value="AP_endonuc_1"/>
</dbReference>
<evidence type="ECO:0000256" key="7">
    <source>
        <dbReference type="SAM" id="Coils"/>
    </source>
</evidence>
<feature type="active site" description="Proton acceptor" evidence="4">
    <location>
        <position position="412"/>
    </location>
</feature>
<keyword evidence="7" id="KW-0175">Coiled coil</keyword>
<dbReference type="SUPFAM" id="SSF56219">
    <property type="entry name" value="DNase I-like"/>
    <property type="match status" value="1"/>
</dbReference>
<dbReference type="AlphaFoldDB" id="A0A397JPG1"/>
<dbReference type="Gene3D" id="3.60.10.10">
    <property type="entry name" value="Endonuclease/exonuclease/phosphatase"/>
    <property type="match status" value="1"/>
</dbReference>
<dbReference type="GO" id="GO:0008311">
    <property type="term" value="F:double-stranded DNA 3'-5' DNA exonuclease activity"/>
    <property type="evidence" value="ECO:0007669"/>
    <property type="project" value="TreeGrafter"/>
</dbReference>
<feature type="binding site" evidence="5">
    <location>
        <position position="311"/>
    </location>
    <ligand>
        <name>Mg(2+)</name>
        <dbReference type="ChEBI" id="CHEBI:18420"/>
        <label>1</label>
    </ligand>
</feature>
<feature type="binding site" evidence="5">
    <location>
        <position position="151"/>
    </location>
    <ligand>
        <name>Mg(2+)</name>
        <dbReference type="ChEBI" id="CHEBI:18420"/>
        <label>1</label>
    </ligand>
</feature>
<evidence type="ECO:0000256" key="6">
    <source>
        <dbReference type="PIRSR" id="PIRSR604808-3"/>
    </source>
</evidence>
<keyword evidence="1 5" id="KW-0479">Metal-binding</keyword>
<organism evidence="9 10">
    <name type="scientific">Diversispora epigaea</name>
    <dbReference type="NCBI Taxonomy" id="1348612"/>
    <lineage>
        <taxon>Eukaryota</taxon>
        <taxon>Fungi</taxon>
        <taxon>Fungi incertae sedis</taxon>
        <taxon>Mucoromycota</taxon>
        <taxon>Glomeromycotina</taxon>
        <taxon>Glomeromycetes</taxon>
        <taxon>Diversisporales</taxon>
        <taxon>Diversisporaceae</taxon>
        <taxon>Diversispora</taxon>
    </lineage>
</organism>
<evidence type="ECO:0000256" key="2">
    <source>
        <dbReference type="ARBA" id="ARBA00022801"/>
    </source>
</evidence>
<feature type="active site" description="Proton acceptor" evidence="4">
    <location>
        <position position="309"/>
    </location>
</feature>
<dbReference type="PANTHER" id="PTHR22748:SF6">
    <property type="entry name" value="DNA-(APURINIC OR APYRIMIDINIC SITE) ENDONUCLEASE"/>
    <property type="match status" value="1"/>
</dbReference>
<dbReference type="OrthoDB" id="8961218at2759"/>
<dbReference type="InterPro" id="IPR036691">
    <property type="entry name" value="Endo/exonu/phosph_ase_sf"/>
</dbReference>
<sequence>MEELENVNSRDEITQYLTQIMGKLNGMENKIAEAHQRLDRATGYQYDINSNNNNSTGFNNNIIIINNGEINNNNDSNINNNNNSNNINSKNNNNNNINKNIKKKREKKEKRIKKKLLKNKKKSKSEKITETENANIQYDKKTIKWKIATQNIKGLNGKTKQSIFWNQCVKSKLDIIFLQETNIKEKRKNLFFSHTHSTQTRKEYVINEPKEYQTWFSSMEENTKKSEHGVAITLKKNIALHTFKFKELKGYALQLLLSFKGKYIVQLITIYNPPQTTENASIRLKLKNWLIENLNEGKSKNWHTIMGGDWNITLHPEFDRKTTQEITNASTNKRKPRSSILNHVKYMDYLDAYEITNNNKEKTEEKNLTCIKTNEYYTAMSRIDAFWVDKEVGEKIIKFKTLDTTNQFLTDHKMVVIKIDPSEWTDKKYISWVKNANQRKKKLWDAKNTEQTQWKKFQEETEEKVRRNVITDQSTGKNIDKQWNIIKQIIIKAANNNITKAKIPKNKTTKNNYHRLAIIQTINRLNRTIRKTKREINNKIDNNNKNNSKKIEKIKENINKNIKIIREKLNGKKMKKSKK</sequence>